<protein>
    <submittedName>
        <fullName evidence="2">Uncharacterized protein</fullName>
    </submittedName>
</protein>
<comment type="caution">
    <text evidence="2">The sequence shown here is derived from an EMBL/GenBank/DDBJ whole genome shotgun (WGS) entry which is preliminary data.</text>
</comment>
<dbReference type="RefSeq" id="WP_196206098.1">
    <property type="nucleotide sequence ID" value="NZ_JADPUN010000365.1"/>
</dbReference>
<keyword evidence="1" id="KW-1133">Transmembrane helix</keyword>
<keyword evidence="1" id="KW-0812">Transmembrane</keyword>
<dbReference type="Proteomes" id="UP000638560">
    <property type="component" value="Unassembled WGS sequence"/>
</dbReference>
<feature type="transmembrane region" description="Helical" evidence="1">
    <location>
        <begin position="26"/>
        <end position="48"/>
    </location>
</feature>
<feature type="transmembrane region" description="Helical" evidence="1">
    <location>
        <begin position="60"/>
        <end position="80"/>
    </location>
</feature>
<evidence type="ECO:0000313" key="2">
    <source>
        <dbReference type="EMBL" id="MBF9134622.1"/>
    </source>
</evidence>
<organism evidence="2 3">
    <name type="scientific">Plantactinospora alkalitolerans</name>
    <dbReference type="NCBI Taxonomy" id="2789879"/>
    <lineage>
        <taxon>Bacteria</taxon>
        <taxon>Bacillati</taxon>
        <taxon>Actinomycetota</taxon>
        <taxon>Actinomycetes</taxon>
        <taxon>Micromonosporales</taxon>
        <taxon>Micromonosporaceae</taxon>
        <taxon>Plantactinospora</taxon>
    </lineage>
</organism>
<evidence type="ECO:0000313" key="3">
    <source>
        <dbReference type="Proteomes" id="UP000638560"/>
    </source>
</evidence>
<sequence>MAETVANVRELRRAARWRPFRRPPDVLARISVGGLVVFVAVAAVTATGVTRPLLGLGERILLVAYLGWLLAVAVLTRRIART</sequence>
<accession>A0ABS0H956</accession>
<keyword evidence="3" id="KW-1185">Reference proteome</keyword>
<evidence type="ECO:0000256" key="1">
    <source>
        <dbReference type="SAM" id="Phobius"/>
    </source>
</evidence>
<gene>
    <name evidence="2" type="ORF">I0C86_37690</name>
</gene>
<dbReference type="EMBL" id="JADPUN010000365">
    <property type="protein sequence ID" value="MBF9134622.1"/>
    <property type="molecule type" value="Genomic_DNA"/>
</dbReference>
<name>A0ABS0H956_9ACTN</name>
<keyword evidence="1" id="KW-0472">Membrane</keyword>
<proteinExistence type="predicted"/>
<reference evidence="2 3" key="1">
    <citation type="submission" date="2020-11" db="EMBL/GenBank/DDBJ databases">
        <title>A novel isolate from a Black sea contaminated sediment with potential to produce alkanes: Plantactinospora alkalitolerans sp. nov.</title>
        <authorList>
            <person name="Carro L."/>
            <person name="Veyisoglu A."/>
            <person name="Guven K."/>
            <person name="Schumann P."/>
            <person name="Klenk H.-P."/>
            <person name="Sahin N."/>
        </authorList>
    </citation>
    <scope>NUCLEOTIDE SEQUENCE [LARGE SCALE GENOMIC DNA]</scope>
    <source>
        <strain evidence="2 3">S1510</strain>
    </source>
</reference>